<name>A0A2P5TMV1_9GAMM</name>
<proteinExistence type="predicted"/>
<evidence type="ECO:0000313" key="3">
    <source>
        <dbReference type="EMBL" id="PPL16816.1"/>
    </source>
</evidence>
<evidence type="ECO:0000259" key="2">
    <source>
        <dbReference type="Pfam" id="PF12571"/>
    </source>
</evidence>
<accession>A0A2P5TMV1</accession>
<gene>
    <name evidence="3" type="ORF">UN63_07805</name>
</gene>
<evidence type="ECO:0000256" key="1">
    <source>
        <dbReference type="SAM" id="MobiDB-lite"/>
    </source>
</evidence>
<dbReference type="RefSeq" id="WP_104486213.1">
    <property type="nucleotide sequence ID" value="NZ_BMYB01000002.1"/>
</dbReference>
<feature type="region of interest" description="Disordered" evidence="1">
    <location>
        <begin position="494"/>
        <end position="525"/>
    </location>
</feature>
<feature type="domain" description="Phage tail fibre protein N-terminal" evidence="2">
    <location>
        <begin position="3"/>
        <end position="158"/>
    </location>
</feature>
<organism evidence="3 4">
    <name type="scientific">Oceanisphaera arctica</name>
    <dbReference type="NCBI Taxonomy" id="641510"/>
    <lineage>
        <taxon>Bacteria</taxon>
        <taxon>Pseudomonadati</taxon>
        <taxon>Pseudomonadota</taxon>
        <taxon>Gammaproteobacteria</taxon>
        <taxon>Aeromonadales</taxon>
        <taxon>Aeromonadaceae</taxon>
        <taxon>Oceanisphaera</taxon>
    </lineage>
</organism>
<reference evidence="4" key="1">
    <citation type="submission" date="2016-11" db="EMBL/GenBank/DDBJ databases">
        <authorList>
            <person name="Sisinthy S."/>
            <person name="Ara S."/>
            <person name="Gundlapally S.R."/>
        </authorList>
    </citation>
    <scope>NUCLEOTIDE SEQUENCE [LARGE SCALE GENOMIC DNA]</scope>
    <source>
        <strain evidence="4">V1-41</strain>
    </source>
</reference>
<dbReference type="EMBL" id="MPZM01000012">
    <property type="protein sequence ID" value="PPL16816.1"/>
    <property type="molecule type" value="Genomic_DNA"/>
</dbReference>
<keyword evidence="4" id="KW-1185">Reference proteome</keyword>
<dbReference type="Pfam" id="PF12571">
    <property type="entry name" value="Phage_tail_fib"/>
    <property type="match status" value="1"/>
</dbReference>
<dbReference type="OrthoDB" id="9810174at2"/>
<dbReference type="InterPro" id="IPR022225">
    <property type="entry name" value="Phage_tail_fibre_N"/>
</dbReference>
<sequence length="544" mass="58111">MTQSVITSAFETYLADRLQAGEPTILDEMVLAYIPDLDLQQPIDRTQGLPPIGQIVHRQPIDQAGRVNSNAVVYSVVMDATVGDFDFNALYLVNSTADMVAMAVHKETEQKIKTAGASVGNSLVKSLLMEYDGAVAATQINVDAGTWQIDFSARLRGIDADLQAQAQDHYGQAAFHAAAFAVTAAGGNDYSLAPGRAYIGGLRAELAASQSVTVPARPATIYADAYYAGSLLSDWDTMLTITVSTDPLLDYIDGAGYQHRVTPVARIEVSGAITDLRGRGGLWWHEQRPAAHTKDQVGLDKLDNFATASQAEAEAGSKADRFMTPLRSRQLADKLIQAHKGETSPHTKGQVGLDSVDNFATASQEEAEAGSKADRFMTPLRVKQAIAKLVPATFPAGTRMLFQQTSAPAGWVKETASFNNHALRVVTGTAGNGGGTDFTAAFTANRATSESGEHNHSITVNNHTLTLSQIPAHKHGGYVGKGSYSFEHHQYNSRMPIGSYQDGTDSAGGGQPHSHGGSSDLNGKHSHTLKMDVKYVDIIIATKQ</sequence>
<dbReference type="Proteomes" id="UP000242231">
    <property type="component" value="Unassembled WGS sequence"/>
</dbReference>
<comment type="caution">
    <text evidence="3">The sequence shown here is derived from an EMBL/GenBank/DDBJ whole genome shotgun (WGS) entry which is preliminary data.</text>
</comment>
<evidence type="ECO:0000313" key="4">
    <source>
        <dbReference type="Proteomes" id="UP000242231"/>
    </source>
</evidence>
<dbReference type="AlphaFoldDB" id="A0A2P5TMV1"/>
<protein>
    <recommendedName>
        <fullName evidence="2">Phage tail fibre protein N-terminal domain-containing protein</fullName>
    </recommendedName>
</protein>